<proteinExistence type="predicted"/>
<dbReference type="Pfam" id="PF26125">
    <property type="entry name" value="AcrVA2-like"/>
    <property type="match status" value="1"/>
</dbReference>
<comment type="caution">
    <text evidence="1">The sequence shown here is derived from an EMBL/GenBank/DDBJ whole genome shotgun (WGS) entry which is preliminary data.</text>
</comment>
<accession>X0W2M8</accession>
<protein>
    <submittedName>
        <fullName evidence="1">Uncharacterized protein</fullName>
    </submittedName>
</protein>
<feature type="non-terminal residue" evidence="1">
    <location>
        <position position="1"/>
    </location>
</feature>
<reference evidence="1" key="1">
    <citation type="journal article" date="2014" name="Front. Microbiol.">
        <title>High frequency of phylogenetically diverse reductive dehalogenase-homologous genes in deep subseafloor sedimentary metagenomes.</title>
        <authorList>
            <person name="Kawai M."/>
            <person name="Futagami T."/>
            <person name="Toyoda A."/>
            <person name="Takaki Y."/>
            <person name="Nishi S."/>
            <person name="Hori S."/>
            <person name="Arai W."/>
            <person name="Tsubouchi T."/>
            <person name="Morono Y."/>
            <person name="Uchiyama I."/>
            <person name="Ito T."/>
            <person name="Fujiyama A."/>
            <person name="Inagaki F."/>
            <person name="Takami H."/>
        </authorList>
    </citation>
    <scope>NUCLEOTIDE SEQUENCE</scope>
    <source>
        <strain evidence="1">Expedition CK06-06</strain>
    </source>
</reference>
<gene>
    <name evidence="1" type="ORF">S01H1_54480</name>
</gene>
<dbReference type="AlphaFoldDB" id="X0W2M8"/>
<name>X0W2M8_9ZZZZ</name>
<evidence type="ECO:0000313" key="1">
    <source>
        <dbReference type="EMBL" id="GAG17597.1"/>
    </source>
</evidence>
<dbReference type="EMBL" id="BARS01035354">
    <property type="protein sequence ID" value="GAG17597.1"/>
    <property type="molecule type" value="Genomic_DNA"/>
</dbReference>
<dbReference type="InterPro" id="IPR058915">
    <property type="entry name" value="AcrVA2-like"/>
</dbReference>
<sequence length="166" mass="19530">YWERWALPADTDLMKQIDITDFQRRNQRQESPALELAIKTLLYLNSVNPEVESNTEYADACKRLKKAKEKQKIERISRYLTTISTSEYLDVGRSIKVNKDPGGLGEVRDKVVNVEGWHYNYRFWVRGHFRNQACGKGRQDHKLLWIQPHLKGPDEGDIIHKRYDVS</sequence>
<organism evidence="1">
    <name type="scientific">marine sediment metagenome</name>
    <dbReference type="NCBI Taxonomy" id="412755"/>
    <lineage>
        <taxon>unclassified sequences</taxon>
        <taxon>metagenomes</taxon>
        <taxon>ecological metagenomes</taxon>
    </lineage>
</organism>